<feature type="region of interest" description="Disordered" evidence="6">
    <location>
        <begin position="809"/>
        <end position="868"/>
    </location>
</feature>
<dbReference type="GO" id="GO:0060236">
    <property type="term" value="P:regulation of mitotic spindle organization"/>
    <property type="evidence" value="ECO:0007669"/>
    <property type="project" value="InterPro"/>
</dbReference>
<feature type="compositionally biased region" description="Basic residues" evidence="6">
    <location>
        <begin position="268"/>
        <end position="280"/>
    </location>
</feature>
<feature type="compositionally biased region" description="Low complexity" evidence="6">
    <location>
        <begin position="213"/>
        <end position="244"/>
    </location>
</feature>
<feature type="compositionally biased region" description="Low complexity" evidence="6">
    <location>
        <begin position="56"/>
        <end position="69"/>
    </location>
</feature>
<accession>A0A0L0SB56</accession>
<evidence type="ECO:0000256" key="4">
    <source>
        <dbReference type="ARBA" id="ARBA00023212"/>
    </source>
</evidence>
<keyword evidence="4" id="KW-0206">Cytoskeleton</keyword>
<dbReference type="Pfam" id="PF06886">
    <property type="entry name" value="TPX2"/>
    <property type="match status" value="1"/>
</dbReference>
<evidence type="ECO:0000313" key="8">
    <source>
        <dbReference type="EMBL" id="KNE59634.1"/>
    </source>
</evidence>
<feature type="compositionally biased region" description="Low complexity" evidence="6">
    <location>
        <begin position="850"/>
        <end position="861"/>
    </location>
</feature>
<feature type="region of interest" description="Disordered" evidence="6">
    <location>
        <begin position="213"/>
        <end position="361"/>
    </location>
</feature>
<feature type="region of interest" description="Disordered" evidence="6">
    <location>
        <begin position="175"/>
        <end position="194"/>
    </location>
</feature>
<dbReference type="GO" id="GO:0005819">
    <property type="term" value="C:spindle"/>
    <property type="evidence" value="ECO:0007669"/>
    <property type="project" value="InterPro"/>
</dbReference>
<dbReference type="InterPro" id="IPR009675">
    <property type="entry name" value="TPX2_fam"/>
</dbReference>
<comment type="similarity">
    <text evidence="2">Belongs to the TPX2 family.</text>
</comment>
<gene>
    <name evidence="8" type="ORF">AMAG_03889</name>
</gene>
<reference evidence="9" key="2">
    <citation type="submission" date="2009-11" db="EMBL/GenBank/DDBJ databases">
        <title>The Genome Sequence of Allomyces macrogynus strain ATCC 38327.</title>
        <authorList>
            <consortium name="The Broad Institute Genome Sequencing Platform"/>
            <person name="Russ C."/>
            <person name="Cuomo C."/>
            <person name="Shea T."/>
            <person name="Young S.K."/>
            <person name="Zeng Q."/>
            <person name="Koehrsen M."/>
            <person name="Haas B."/>
            <person name="Borodovsky M."/>
            <person name="Guigo R."/>
            <person name="Alvarado L."/>
            <person name="Berlin A."/>
            <person name="Borenstein D."/>
            <person name="Chen Z."/>
            <person name="Engels R."/>
            <person name="Freedman E."/>
            <person name="Gellesch M."/>
            <person name="Goldberg J."/>
            <person name="Griggs A."/>
            <person name="Gujja S."/>
            <person name="Heiman D."/>
            <person name="Hepburn T."/>
            <person name="Howarth C."/>
            <person name="Jen D."/>
            <person name="Larson L."/>
            <person name="Lewis B."/>
            <person name="Mehta T."/>
            <person name="Park D."/>
            <person name="Pearson M."/>
            <person name="Roberts A."/>
            <person name="Saif S."/>
            <person name="Shenoy N."/>
            <person name="Sisk P."/>
            <person name="Stolte C."/>
            <person name="Sykes S."/>
            <person name="Walk T."/>
            <person name="White J."/>
            <person name="Yandava C."/>
            <person name="Burger G."/>
            <person name="Gray M.W."/>
            <person name="Holland P.W.H."/>
            <person name="King N."/>
            <person name="Lang F.B.F."/>
            <person name="Roger A.J."/>
            <person name="Ruiz-Trillo I."/>
            <person name="Lander E."/>
            <person name="Nusbaum C."/>
        </authorList>
    </citation>
    <scope>NUCLEOTIDE SEQUENCE [LARGE SCALE GENOMIC DNA]</scope>
    <source>
        <strain evidence="9">ATCC 38327</strain>
    </source>
</reference>
<keyword evidence="9" id="KW-1185">Reference proteome</keyword>
<name>A0A0L0SB56_ALLM3</name>
<reference evidence="8 9" key="1">
    <citation type="submission" date="2009-11" db="EMBL/GenBank/DDBJ databases">
        <title>Annotation of Allomyces macrogynus ATCC 38327.</title>
        <authorList>
            <consortium name="The Broad Institute Genome Sequencing Platform"/>
            <person name="Russ C."/>
            <person name="Cuomo C."/>
            <person name="Burger G."/>
            <person name="Gray M.W."/>
            <person name="Holland P.W.H."/>
            <person name="King N."/>
            <person name="Lang F.B.F."/>
            <person name="Roger A.J."/>
            <person name="Ruiz-Trillo I."/>
            <person name="Young S.K."/>
            <person name="Zeng Q."/>
            <person name="Gargeya S."/>
            <person name="Fitzgerald M."/>
            <person name="Haas B."/>
            <person name="Abouelleil A."/>
            <person name="Alvarado L."/>
            <person name="Arachchi H.M."/>
            <person name="Berlin A."/>
            <person name="Chapman S.B."/>
            <person name="Gearin G."/>
            <person name="Goldberg J."/>
            <person name="Griggs A."/>
            <person name="Gujja S."/>
            <person name="Hansen M."/>
            <person name="Heiman D."/>
            <person name="Howarth C."/>
            <person name="Larimer J."/>
            <person name="Lui A."/>
            <person name="MacDonald P.J.P."/>
            <person name="McCowen C."/>
            <person name="Montmayeur A."/>
            <person name="Murphy C."/>
            <person name="Neiman D."/>
            <person name="Pearson M."/>
            <person name="Priest M."/>
            <person name="Roberts A."/>
            <person name="Saif S."/>
            <person name="Shea T."/>
            <person name="Sisk P."/>
            <person name="Stolte C."/>
            <person name="Sykes S."/>
            <person name="Wortman J."/>
            <person name="Nusbaum C."/>
            <person name="Birren B."/>
        </authorList>
    </citation>
    <scope>NUCLEOTIDE SEQUENCE [LARGE SCALE GENOMIC DNA]</scope>
    <source>
        <strain evidence="8 9">ATCC 38327</strain>
    </source>
</reference>
<dbReference type="VEuPathDB" id="FungiDB:AMAG_03889"/>
<feature type="compositionally biased region" description="Polar residues" evidence="6">
    <location>
        <begin position="36"/>
        <end position="55"/>
    </location>
</feature>
<feature type="region of interest" description="Disordered" evidence="6">
    <location>
        <begin position="704"/>
        <end position="723"/>
    </location>
</feature>
<feature type="compositionally biased region" description="Polar residues" evidence="6">
    <location>
        <begin position="297"/>
        <end position="308"/>
    </location>
</feature>
<proteinExistence type="inferred from homology"/>
<evidence type="ECO:0000256" key="2">
    <source>
        <dbReference type="ARBA" id="ARBA00005885"/>
    </source>
</evidence>
<evidence type="ECO:0000256" key="3">
    <source>
        <dbReference type="ARBA" id="ARBA00022490"/>
    </source>
</evidence>
<dbReference type="PANTHER" id="PTHR14326:SF44">
    <property type="entry name" value="TARGETING PROTEIN FOR XKLP2"/>
    <property type="match status" value="1"/>
</dbReference>
<dbReference type="EMBL" id="GG745334">
    <property type="protein sequence ID" value="KNE59634.1"/>
    <property type="molecule type" value="Genomic_DNA"/>
</dbReference>
<keyword evidence="5" id="KW-0175">Coiled coil</keyword>
<dbReference type="AlphaFoldDB" id="A0A0L0SB56"/>
<dbReference type="eggNOG" id="ENOG502QVQS">
    <property type="taxonomic scope" value="Eukaryota"/>
</dbReference>
<organism evidence="8 9">
    <name type="scientific">Allomyces macrogynus (strain ATCC 38327)</name>
    <name type="common">Allomyces javanicus var. macrogynus</name>
    <dbReference type="NCBI Taxonomy" id="578462"/>
    <lineage>
        <taxon>Eukaryota</taxon>
        <taxon>Fungi</taxon>
        <taxon>Fungi incertae sedis</taxon>
        <taxon>Blastocladiomycota</taxon>
        <taxon>Blastocladiomycetes</taxon>
        <taxon>Blastocladiales</taxon>
        <taxon>Blastocladiaceae</taxon>
        <taxon>Allomyces</taxon>
    </lineage>
</organism>
<feature type="compositionally biased region" description="Acidic residues" evidence="6">
    <location>
        <begin position="175"/>
        <end position="188"/>
    </location>
</feature>
<dbReference type="InterPro" id="IPR027329">
    <property type="entry name" value="TPX2_C"/>
</dbReference>
<evidence type="ECO:0000256" key="6">
    <source>
        <dbReference type="SAM" id="MobiDB-lite"/>
    </source>
</evidence>
<dbReference type="GO" id="GO:0005874">
    <property type="term" value="C:microtubule"/>
    <property type="evidence" value="ECO:0007669"/>
    <property type="project" value="InterPro"/>
</dbReference>
<feature type="compositionally biased region" description="Basic and acidic residues" evidence="6">
    <location>
        <begin position="830"/>
        <end position="849"/>
    </location>
</feature>
<evidence type="ECO:0000259" key="7">
    <source>
        <dbReference type="Pfam" id="PF06886"/>
    </source>
</evidence>
<feature type="region of interest" description="Disordered" evidence="6">
    <location>
        <begin position="535"/>
        <end position="692"/>
    </location>
</feature>
<protein>
    <recommendedName>
        <fullName evidence="7">TPX2 C-terminal domain-containing protein</fullName>
    </recommendedName>
</protein>
<evidence type="ECO:0000256" key="1">
    <source>
        <dbReference type="ARBA" id="ARBA00004245"/>
    </source>
</evidence>
<feature type="compositionally biased region" description="Basic and acidic residues" evidence="6">
    <location>
        <begin position="611"/>
        <end position="634"/>
    </location>
</feature>
<dbReference type="Proteomes" id="UP000054350">
    <property type="component" value="Unassembled WGS sequence"/>
</dbReference>
<dbReference type="PANTHER" id="PTHR14326">
    <property type="entry name" value="TARGETING PROTEIN FOR XKLP2"/>
    <property type="match status" value="1"/>
</dbReference>
<feature type="compositionally biased region" description="Basic and acidic residues" evidence="6">
    <location>
        <begin position="653"/>
        <end position="673"/>
    </location>
</feature>
<feature type="coiled-coil region" evidence="5">
    <location>
        <begin position="732"/>
        <end position="766"/>
    </location>
</feature>
<dbReference type="STRING" id="578462.A0A0L0SB56"/>
<evidence type="ECO:0000256" key="5">
    <source>
        <dbReference type="SAM" id="Coils"/>
    </source>
</evidence>
<keyword evidence="3" id="KW-0963">Cytoplasm</keyword>
<feature type="domain" description="TPX2 C-terminal" evidence="7">
    <location>
        <begin position="717"/>
        <end position="790"/>
    </location>
</feature>
<evidence type="ECO:0000313" key="9">
    <source>
        <dbReference type="Proteomes" id="UP000054350"/>
    </source>
</evidence>
<feature type="compositionally biased region" description="Pro residues" evidence="6">
    <location>
        <begin position="675"/>
        <end position="686"/>
    </location>
</feature>
<comment type="subcellular location">
    <subcellularLocation>
        <location evidence="1">Cytoplasm</location>
        <location evidence="1">Cytoskeleton</location>
    </subcellularLocation>
</comment>
<dbReference type="OrthoDB" id="1684416at2759"/>
<sequence length="868" mass="93165">MTAPGAGPSSATTTEAAATPSKRRRNSRRGSIAKAGSSSVPSVATGSTNGSASDNSAAKVTATSAAAPAPAAPAPGLPFGLWDYESETYRPTKTPVARRFAASGAGASVPSTPAVPTDPEYEYAAPKYLDFRAEKSAVGRRTIPETPSVAKYFANHANSPAFSSINAEDYDNEDLGDLLMDGDSDDDEDRHLADIPINKDLTATVMRKQWTAAAAARSAQPATPLARQTAAAASAAAALVAPVPHQDTPRPGAPARHQDTPRPGALTARRRSKSSARRKSFIFMFPTDSPTAAEPTSAVSTPSRSGPRSTAAPVPAGETSTTPTGPAPSKPVQPDDATARLSMASHVSSQWEDTDPPAPASTHQFTLMRATASTEHLVFLPSRADMARLTKTKQLQKLLTHKSPLRLVASPAIKKRKQNTLRGITYMKPFRLTAMNPTAASAARALPVSTVSGSLAAKVQRLLRTPDKSKRAVNNRVRALQAKRTVPQSPRLLTKLISQQRAHGPKPMTTEERELAELQQVKPFKAQPLNDKILKADRPLGVPPPKLLPTTQPHSPAITKPKPKPAPPSPPRPVIKAHPVPDFIHKPAPLPTRAPKRKTQPEPFTLPGESITERKQRDFADRVRREQEAAERLRLFQAQPLPYDDEPAPLPPKVERAPTEPKPFHLVTEDRALLKPPPPPSDPVPDPFTAQPIPEAVYDPFVVRPSTKPLTDPETPVLYTEDRAEDRRAFDLDMEARRVREEEERKRMAEEEERRVEAQIKRLRKQLVHKAKPVMVGKPIVIKHSTKPVTKPYSPMIGEKRKRAMLAAANGGEGGGGSAAASLVRKKLKAAADKARNEAATDKAAEAKDASSGSSGSSGSSPVALNGQ</sequence>
<feature type="compositionally biased region" description="Pro residues" evidence="6">
    <location>
        <begin position="564"/>
        <end position="573"/>
    </location>
</feature>
<feature type="region of interest" description="Disordered" evidence="6">
    <location>
        <begin position="1"/>
        <end position="82"/>
    </location>
</feature>